<keyword evidence="2" id="KW-1133">Transmembrane helix</keyword>
<feature type="transmembrane region" description="Helical" evidence="2">
    <location>
        <begin position="135"/>
        <end position="157"/>
    </location>
</feature>
<feature type="transmembrane region" description="Helical" evidence="2">
    <location>
        <begin position="203"/>
        <end position="222"/>
    </location>
</feature>
<comment type="caution">
    <text evidence="3">The sequence shown here is derived from an EMBL/GenBank/DDBJ whole genome shotgun (WGS) entry which is preliminary data.</text>
</comment>
<keyword evidence="3" id="KW-0418">Kinase</keyword>
<name>A0A8H3LA85_9GLOM</name>
<feature type="transmembrane region" description="Helical" evidence="2">
    <location>
        <begin position="271"/>
        <end position="292"/>
    </location>
</feature>
<feature type="transmembrane region" description="Helical" evidence="2">
    <location>
        <begin position="335"/>
        <end position="354"/>
    </location>
</feature>
<accession>A0A8H3LA85</accession>
<feature type="transmembrane region" description="Helical" evidence="2">
    <location>
        <begin position="163"/>
        <end position="182"/>
    </location>
</feature>
<proteinExistence type="predicted"/>
<evidence type="ECO:0000256" key="1">
    <source>
        <dbReference type="SAM" id="Coils"/>
    </source>
</evidence>
<dbReference type="OrthoDB" id="2369698at2759"/>
<feature type="transmembrane region" description="Helical" evidence="2">
    <location>
        <begin position="242"/>
        <end position="264"/>
    </location>
</feature>
<dbReference type="AlphaFoldDB" id="A0A8H3LA85"/>
<keyword evidence="1" id="KW-0175">Coiled coil</keyword>
<dbReference type="EMBL" id="BLAL01000080">
    <property type="protein sequence ID" value="GES84537.1"/>
    <property type="molecule type" value="Genomic_DNA"/>
</dbReference>
<evidence type="ECO:0000313" key="3">
    <source>
        <dbReference type="EMBL" id="GES84537.1"/>
    </source>
</evidence>
<feature type="coiled-coil region" evidence="1">
    <location>
        <begin position="430"/>
        <end position="474"/>
    </location>
</feature>
<protein>
    <submittedName>
        <fullName evidence="3">Kinase-like domain-containing protein</fullName>
    </submittedName>
</protein>
<dbReference type="GO" id="GO:0016301">
    <property type="term" value="F:kinase activity"/>
    <property type="evidence" value="ECO:0007669"/>
    <property type="project" value="UniProtKB-KW"/>
</dbReference>
<keyword evidence="2" id="KW-0812">Transmembrane</keyword>
<organism evidence="3 4">
    <name type="scientific">Rhizophagus clarus</name>
    <dbReference type="NCBI Taxonomy" id="94130"/>
    <lineage>
        <taxon>Eukaryota</taxon>
        <taxon>Fungi</taxon>
        <taxon>Fungi incertae sedis</taxon>
        <taxon>Mucoromycota</taxon>
        <taxon>Glomeromycotina</taxon>
        <taxon>Glomeromycetes</taxon>
        <taxon>Glomerales</taxon>
        <taxon>Glomeraceae</taxon>
        <taxon>Rhizophagus</taxon>
    </lineage>
</organism>
<reference evidence="3" key="1">
    <citation type="submission" date="2019-10" db="EMBL/GenBank/DDBJ databases">
        <title>Conservation and host-specific expression of non-tandemly repeated heterogenous ribosome RNA gene in arbuscular mycorrhizal fungi.</title>
        <authorList>
            <person name="Maeda T."/>
            <person name="Kobayashi Y."/>
            <person name="Nakagawa T."/>
            <person name="Ezawa T."/>
            <person name="Yamaguchi K."/>
            <person name="Bino T."/>
            <person name="Nishimoto Y."/>
            <person name="Shigenobu S."/>
            <person name="Kawaguchi M."/>
        </authorList>
    </citation>
    <scope>NUCLEOTIDE SEQUENCE</scope>
    <source>
        <strain evidence="3">HR1</strain>
    </source>
</reference>
<gene>
    <name evidence="3" type="ORF">RCL2_001165100</name>
</gene>
<dbReference type="Proteomes" id="UP000615446">
    <property type="component" value="Unassembled WGS sequence"/>
</dbReference>
<evidence type="ECO:0000256" key="2">
    <source>
        <dbReference type="SAM" id="Phobius"/>
    </source>
</evidence>
<keyword evidence="2" id="KW-0472">Membrane</keyword>
<evidence type="ECO:0000313" key="4">
    <source>
        <dbReference type="Proteomes" id="UP000615446"/>
    </source>
</evidence>
<keyword evidence="3" id="KW-0808">Transferase</keyword>
<feature type="transmembrane region" description="Helical" evidence="2">
    <location>
        <begin position="361"/>
        <end position="380"/>
    </location>
</feature>
<sequence length="487" mass="56618">MKKRRNNIWSGKMFIANDDDLDFESKDGIEEKEKSDPKNNLELAILDATDCAGWICNVSKAFPLLFKYNYDNDLGKSPLALRVVPLPDFTKNNTKKDAEYGWKKIDDLYENNDDIYDNPATEAVIDFRWQKASNFFFSLLARFVIFATCFGLISWAYLNHDVIINRNFLFTITVIFYYLAVYQLITEALQFKYRGFKKYFGEIFNIFDIISITLSVTIMSMMLKNFQFSDGFGSVEEIDIRLVVGISFSVFLLWGIGSYIYYVIIIFKTIFPFFLFMLIVILAFAHTMFVLLRNPTNIKTKDSTYNGDAINTTTNKTLNIALKADFDPTSSDNPFITFSGAIIATYFWISGNMVQRDQFDYWAVDAFTLIASIILVVTVYKMCCGVYEKAENKGGKLYYDIKEKSNFDKYSILKYDVNINTEFENIINKKNELNDYIEYLAKKINELKNKNEIKENLIDEYVNIGTELENIKNKENYLNENIKYLAE</sequence>